<reference evidence="1" key="1">
    <citation type="submission" date="2019-04" db="EMBL/GenBank/DDBJ databases">
        <title>Microbes associate with the intestines of laboratory mice.</title>
        <authorList>
            <person name="Navarre W."/>
            <person name="Wong E."/>
            <person name="Huang K."/>
            <person name="Tropini C."/>
            <person name="Ng K."/>
            <person name="Yu B."/>
        </authorList>
    </citation>
    <scope>NUCLEOTIDE SEQUENCE</scope>
    <source>
        <strain evidence="1">NM73_A23</strain>
    </source>
</reference>
<organism evidence="1 2">
    <name type="scientific">Palleniella muris</name>
    <dbReference type="NCBI Taxonomy" id="3038145"/>
    <lineage>
        <taxon>Bacteria</taxon>
        <taxon>Pseudomonadati</taxon>
        <taxon>Bacteroidota</taxon>
        <taxon>Bacteroidia</taxon>
        <taxon>Bacteroidales</taxon>
        <taxon>Prevotellaceae</taxon>
        <taxon>Palleniella</taxon>
    </lineage>
</organism>
<evidence type="ECO:0000313" key="2">
    <source>
        <dbReference type="Proteomes" id="UP000308886"/>
    </source>
</evidence>
<name>A0AC61QRI3_9BACT</name>
<protein>
    <submittedName>
        <fullName evidence="1">AI-2E family transporter</fullName>
    </submittedName>
</protein>
<accession>A0AC61QRI3</accession>
<dbReference type="EMBL" id="SRZC01000008">
    <property type="protein sequence ID" value="TGX82697.1"/>
    <property type="molecule type" value="Genomic_DNA"/>
</dbReference>
<proteinExistence type="predicted"/>
<keyword evidence="2" id="KW-1185">Reference proteome</keyword>
<evidence type="ECO:0000313" key="1">
    <source>
        <dbReference type="EMBL" id="TGX82697.1"/>
    </source>
</evidence>
<gene>
    <name evidence="1" type="ORF">E5358_06015</name>
</gene>
<comment type="caution">
    <text evidence="1">The sequence shown here is derived from an EMBL/GenBank/DDBJ whole genome shotgun (WGS) entry which is preliminary data.</text>
</comment>
<sequence length="380" mass="42155">MQSEITFDRFIRWVMTAIAVVAVFLIVNYLSSVLLPFFVAWGLAYLLFPIVTFVERVMRIRIRALAIIITVIIVAVVLTGVTLAIIPPMVEQFQRLGEIATNYIHRHAHIDSIPEALNELFVTYRAEIDNFFLSKNFSDIVKHTAPGVIDVVTETFTFIKSFVGSCITLLYMFFILLDYEKLTDACVNMFPANNRPFVQSLIRDVSVAMNSYVRGQSLVALIMGILFCIGFTIIGFPMAIGLGILIGILDLVPYLHTFALIPTAFLALMKAADTGQNFWVIFASAVAIFAIVQIIIDMIVTPRIMGKAMGMNPAILLLSLSVWGSLLGFIGLIIALPLTTILLTYWKRYVSGGNNMETDCTNSIGNIDSTGNLDKNSNIK</sequence>
<dbReference type="Proteomes" id="UP000308886">
    <property type="component" value="Unassembled WGS sequence"/>
</dbReference>